<sequence length="414" mass="45082">MVDTKSPLDLVCEQTLSDIRLAGTFKTERVISSAQNPKITVIDPQTGKPKKVLNFCANNYLGLSNHPQVNQGAKSAIESHGFGMSSVRFICGTQDIHKELEAKIAEFHGMQECILYPSAFDANTGFFEAILNDQDAVISDELNHASIIDGIRLCKAKGFRYKHLDMADLEKCLNEAKSCRFIFIVTDGVFSMDGDIAPLPSIVALARKFQAYTFVDECHAAGVLGQTGRGTPEYFNLPPGSIDVISSTLGKALGGGTGGYTVGTKAIIEILRQKGRPYLFSNSIAPPDVGASLEVMRMLQPGSPSLDLLAQLRKNTTHFRTQMKAAGFTILGHHDCPIAPVFLEDARLASEFADEMMRQEDIYVIGFSFPVVPKGRARIRTQISAAHSSEQIERAVKAFVKIGIKKGVIQAAKL</sequence>
<dbReference type="Gene3D" id="3.90.1150.10">
    <property type="entry name" value="Aspartate Aminotransferase, domain 1"/>
    <property type="match status" value="1"/>
</dbReference>
<dbReference type="EMBL" id="RRYP01001125">
    <property type="protein sequence ID" value="TNV86378.1"/>
    <property type="molecule type" value="Genomic_DNA"/>
</dbReference>
<dbReference type="PANTHER" id="PTHR13693">
    <property type="entry name" value="CLASS II AMINOTRANSFERASE/8-AMINO-7-OXONONANOATE SYNTHASE"/>
    <property type="match status" value="1"/>
</dbReference>
<gene>
    <name evidence="7" type="ORF">FGO68_gene8695</name>
</gene>
<comment type="caution">
    <text evidence="7">The sequence shown here is derived from an EMBL/GenBank/DDBJ whole genome shotgun (WGS) entry which is preliminary data.</text>
</comment>
<dbReference type="Gene3D" id="3.40.640.10">
    <property type="entry name" value="Type I PLP-dependent aspartate aminotransferase-like (Major domain)"/>
    <property type="match status" value="1"/>
</dbReference>
<reference evidence="7" key="1">
    <citation type="submission" date="2019-06" db="EMBL/GenBank/DDBJ databases">
        <authorList>
            <person name="Zheng W."/>
        </authorList>
    </citation>
    <scope>NUCLEOTIDE SEQUENCE</scope>
    <source>
        <strain evidence="7">QDHG01</strain>
    </source>
</reference>
<evidence type="ECO:0000256" key="4">
    <source>
        <dbReference type="ARBA" id="ARBA00022898"/>
    </source>
</evidence>
<comment type="similarity">
    <text evidence="2">Belongs to the class-II pyridoxal-phosphate-dependent aminotransferase family.</text>
</comment>
<dbReference type="InterPro" id="IPR015421">
    <property type="entry name" value="PyrdxlP-dep_Trfase_major"/>
</dbReference>
<dbReference type="Pfam" id="PF00155">
    <property type="entry name" value="Aminotran_1_2"/>
    <property type="match status" value="1"/>
</dbReference>
<evidence type="ECO:0000256" key="5">
    <source>
        <dbReference type="ARBA" id="ARBA00023315"/>
    </source>
</evidence>
<dbReference type="GO" id="GO:0030170">
    <property type="term" value="F:pyridoxal phosphate binding"/>
    <property type="evidence" value="ECO:0007669"/>
    <property type="project" value="InterPro"/>
</dbReference>
<dbReference type="OrthoDB" id="10263824at2759"/>
<dbReference type="InterPro" id="IPR004839">
    <property type="entry name" value="Aminotransferase_I/II_large"/>
</dbReference>
<dbReference type="Proteomes" id="UP000785679">
    <property type="component" value="Unassembled WGS sequence"/>
</dbReference>
<dbReference type="InterPro" id="IPR011282">
    <property type="entry name" value="2am3keto_CoA_ligase"/>
</dbReference>
<dbReference type="InterPro" id="IPR015422">
    <property type="entry name" value="PyrdxlP-dep_Trfase_small"/>
</dbReference>
<keyword evidence="5" id="KW-0012">Acyltransferase</keyword>
<dbReference type="GO" id="GO:0006567">
    <property type="term" value="P:L-threonine catabolic process"/>
    <property type="evidence" value="ECO:0007669"/>
    <property type="project" value="InterPro"/>
</dbReference>
<dbReference type="GO" id="GO:0005739">
    <property type="term" value="C:mitochondrion"/>
    <property type="evidence" value="ECO:0007669"/>
    <property type="project" value="TreeGrafter"/>
</dbReference>
<keyword evidence="8" id="KW-1185">Reference proteome</keyword>
<keyword evidence="3" id="KW-0808">Transferase</keyword>
<comment type="cofactor">
    <cofactor evidence="1">
        <name>pyridoxal 5'-phosphate</name>
        <dbReference type="ChEBI" id="CHEBI:597326"/>
    </cofactor>
</comment>
<keyword evidence="4" id="KW-0663">Pyridoxal phosphate</keyword>
<dbReference type="NCBIfam" id="NF005394">
    <property type="entry name" value="PRK06939.1"/>
    <property type="match status" value="1"/>
</dbReference>
<organism evidence="7 8">
    <name type="scientific">Halteria grandinella</name>
    <dbReference type="NCBI Taxonomy" id="5974"/>
    <lineage>
        <taxon>Eukaryota</taxon>
        <taxon>Sar</taxon>
        <taxon>Alveolata</taxon>
        <taxon>Ciliophora</taxon>
        <taxon>Intramacronucleata</taxon>
        <taxon>Spirotrichea</taxon>
        <taxon>Stichotrichia</taxon>
        <taxon>Sporadotrichida</taxon>
        <taxon>Halteriidae</taxon>
        <taxon>Halteria</taxon>
    </lineage>
</organism>
<evidence type="ECO:0000313" key="8">
    <source>
        <dbReference type="Proteomes" id="UP000785679"/>
    </source>
</evidence>
<protein>
    <recommendedName>
        <fullName evidence="6">Aminotransferase class I/classII large domain-containing protein</fullName>
    </recommendedName>
</protein>
<dbReference type="NCBIfam" id="TIGR01822">
    <property type="entry name" value="2am3keto_CoA"/>
    <property type="match status" value="1"/>
</dbReference>
<evidence type="ECO:0000256" key="1">
    <source>
        <dbReference type="ARBA" id="ARBA00001933"/>
    </source>
</evidence>
<accession>A0A8J8P334</accession>
<dbReference type="AlphaFoldDB" id="A0A8J8P334"/>
<evidence type="ECO:0000313" key="7">
    <source>
        <dbReference type="EMBL" id="TNV86378.1"/>
    </source>
</evidence>
<evidence type="ECO:0000256" key="2">
    <source>
        <dbReference type="ARBA" id="ARBA00008392"/>
    </source>
</evidence>
<evidence type="ECO:0000256" key="3">
    <source>
        <dbReference type="ARBA" id="ARBA00022679"/>
    </source>
</evidence>
<dbReference type="InterPro" id="IPR050087">
    <property type="entry name" value="AON_synthase_class-II"/>
</dbReference>
<dbReference type="PANTHER" id="PTHR13693:SF102">
    <property type="entry name" value="2-AMINO-3-KETOBUTYRATE COENZYME A LIGASE, MITOCHONDRIAL"/>
    <property type="match status" value="1"/>
</dbReference>
<dbReference type="CDD" id="cd06454">
    <property type="entry name" value="KBL_like"/>
    <property type="match status" value="1"/>
</dbReference>
<name>A0A8J8P334_HALGN</name>
<feature type="domain" description="Aminotransferase class I/classII large" evidence="6">
    <location>
        <begin position="50"/>
        <end position="399"/>
    </location>
</feature>
<dbReference type="FunFam" id="3.40.640.10:FF:000006">
    <property type="entry name" value="5-aminolevulinate synthase, mitochondrial"/>
    <property type="match status" value="1"/>
</dbReference>
<evidence type="ECO:0000259" key="6">
    <source>
        <dbReference type="Pfam" id="PF00155"/>
    </source>
</evidence>
<dbReference type="GO" id="GO:0008890">
    <property type="term" value="F:glycine C-acetyltransferase activity"/>
    <property type="evidence" value="ECO:0007669"/>
    <property type="project" value="InterPro"/>
</dbReference>
<proteinExistence type="inferred from homology"/>
<dbReference type="SUPFAM" id="SSF53383">
    <property type="entry name" value="PLP-dependent transferases"/>
    <property type="match status" value="1"/>
</dbReference>
<dbReference type="InterPro" id="IPR015424">
    <property type="entry name" value="PyrdxlP-dep_Trfase"/>
</dbReference>